<protein>
    <submittedName>
        <fullName evidence="1">Uncharacterized protein</fullName>
    </submittedName>
</protein>
<accession>A0A1Y1S8Q3</accession>
<comment type="caution">
    <text evidence="1">The sequence shown here is derived from an EMBL/GenBank/DDBJ whole genome shotgun (WGS) entry which is preliminary data.</text>
</comment>
<dbReference type="Gene3D" id="3.80.10.10">
    <property type="entry name" value="Ribonuclease Inhibitor"/>
    <property type="match status" value="1"/>
</dbReference>
<dbReference type="EMBL" id="LWDP01000007">
    <property type="protein sequence ID" value="ORD94854.1"/>
    <property type="molecule type" value="Genomic_DNA"/>
</dbReference>
<dbReference type="OrthoDB" id="184583at2759"/>
<reference evidence="1 2" key="1">
    <citation type="journal article" date="2017" name="Environ. Microbiol.">
        <title>Decay of the glycolytic pathway and adaptation to intranuclear parasitism within Enterocytozoonidae microsporidia.</title>
        <authorList>
            <person name="Wiredu Boakye D."/>
            <person name="Jaroenlak P."/>
            <person name="Prachumwat A."/>
            <person name="Williams T.A."/>
            <person name="Bateman K.S."/>
            <person name="Itsathitphaisarn O."/>
            <person name="Sritunyalucksana K."/>
            <person name="Paszkiewicz K.H."/>
            <person name="Moore K.A."/>
            <person name="Stentiford G.D."/>
            <person name="Williams B.A."/>
        </authorList>
    </citation>
    <scope>NUCLEOTIDE SEQUENCE [LARGE SCALE GENOMIC DNA]</scope>
    <source>
        <strain evidence="1 2">GB1</strain>
    </source>
</reference>
<dbReference type="PANTHER" id="PTHR24114:SF2">
    <property type="entry name" value="F-BOX DOMAIN-CONTAINING PROTEIN-RELATED"/>
    <property type="match status" value="1"/>
</dbReference>
<sequence length="338" mass="38236">MFFKVATTDVKYDTAESVRSLVANLAELSQRLTALDLSNNTYHPDAFASIAEQIKKMRNLKTASFESTMSCLDFEEMSSLCSMITNSLPNGLIALNLSSNALSCNFPNALTDFISRSNLVELNLYNCGLGREGIERVLRALEGLSDKTRLEKLNIGKNRMNSATNELGEIIGQFENLTLFKMAHNTVYEGLDSFLNGLVSLSLIELDISDNFVEEETALLEILGHGSLRLIHLRDIKTDHMDVILQKMVDTGSKIEHLDVSQNDLETEESMNQLVELAKHNQIRELHIYDNYFETDFRETYRKIKNLILRKGGRFIETDPAIMADEEEQRLAVLISRI</sequence>
<name>A0A1Y1S8Q3_9MICR</name>
<dbReference type="SMART" id="SM00368">
    <property type="entry name" value="LRR_RI"/>
    <property type="match status" value="4"/>
</dbReference>
<proteinExistence type="predicted"/>
<dbReference type="SUPFAM" id="SSF52047">
    <property type="entry name" value="RNI-like"/>
    <property type="match status" value="1"/>
</dbReference>
<dbReference type="InterPro" id="IPR032675">
    <property type="entry name" value="LRR_dom_sf"/>
</dbReference>
<dbReference type="Proteomes" id="UP000192639">
    <property type="component" value="Unassembled WGS sequence"/>
</dbReference>
<organism evidence="1 2">
    <name type="scientific">Enterospora canceri</name>
    <dbReference type="NCBI Taxonomy" id="1081671"/>
    <lineage>
        <taxon>Eukaryota</taxon>
        <taxon>Fungi</taxon>
        <taxon>Fungi incertae sedis</taxon>
        <taxon>Microsporidia</taxon>
        <taxon>Enterocytozoonidae</taxon>
        <taxon>Enterospora</taxon>
    </lineage>
</organism>
<gene>
    <name evidence="1" type="ORF">ECANGB1_2079</name>
</gene>
<dbReference type="VEuPathDB" id="MicrosporidiaDB:ECANGB1_2079"/>
<dbReference type="InterPro" id="IPR052394">
    <property type="entry name" value="LRR-containing"/>
</dbReference>
<dbReference type="PANTHER" id="PTHR24114">
    <property type="entry name" value="LEUCINE RICH REPEAT FAMILY PROTEIN"/>
    <property type="match status" value="1"/>
</dbReference>
<evidence type="ECO:0000313" key="2">
    <source>
        <dbReference type="Proteomes" id="UP000192639"/>
    </source>
</evidence>
<dbReference type="AlphaFoldDB" id="A0A1Y1S8Q3"/>
<evidence type="ECO:0000313" key="1">
    <source>
        <dbReference type="EMBL" id="ORD94854.1"/>
    </source>
</evidence>
<keyword evidence="2" id="KW-1185">Reference proteome</keyword>